<dbReference type="PANTHER" id="PTHR10000:SF25">
    <property type="entry name" value="PHOSPHATASE YKRA-RELATED"/>
    <property type="match status" value="1"/>
</dbReference>
<evidence type="ECO:0000313" key="2">
    <source>
        <dbReference type="Proteomes" id="UP000568050"/>
    </source>
</evidence>
<proteinExistence type="predicted"/>
<dbReference type="PANTHER" id="PTHR10000">
    <property type="entry name" value="PHOSPHOSERINE PHOSPHATASE"/>
    <property type="match status" value="1"/>
</dbReference>
<name>A0A839QTR3_9MICO</name>
<dbReference type="Proteomes" id="UP000568050">
    <property type="component" value="Unassembled WGS sequence"/>
</dbReference>
<evidence type="ECO:0008006" key="3">
    <source>
        <dbReference type="Google" id="ProtNLM"/>
    </source>
</evidence>
<accession>A0A839QTR3</accession>
<dbReference type="Pfam" id="PF08282">
    <property type="entry name" value="Hydrolase_3"/>
    <property type="match status" value="1"/>
</dbReference>
<dbReference type="InterPro" id="IPR023214">
    <property type="entry name" value="HAD_sf"/>
</dbReference>
<dbReference type="Gene3D" id="3.30.1240.10">
    <property type="match status" value="1"/>
</dbReference>
<dbReference type="InterPro" id="IPR036412">
    <property type="entry name" value="HAD-like_sf"/>
</dbReference>
<gene>
    <name evidence="1" type="ORF">FHX50_000408</name>
</gene>
<dbReference type="EMBL" id="JACHWP010000001">
    <property type="protein sequence ID" value="MBB3022160.1"/>
    <property type="molecule type" value="Genomic_DNA"/>
</dbReference>
<organism evidence="1 2">
    <name type="scientific">Helcobacillus massiliensis</name>
    <dbReference type="NCBI Taxonomy" id="521392"/>
    <lineage>
        <taxon>Bacteria</taxon>
        <taxon>Bacillati</taxon>
        <taxon>Actinomycetota</taxon>
        <taxon>Actinomycetes</taxon>
        <taxon>Micrococcales</taxon>
        <taxon>Dermabacteraceae</taxon>
        <taxon>Helcobacillus</taxon>
    </lineage>
</organism>
<dbReference type="Gene3D" id="3.40.50.1000">
    <property type="entry name" value="HAD superfamily/HAD-like"/>
    <property type="match status" value="1"/>
</dbReference>
<dbReference type="SUPFAM" id="SSF56784">
    <property type="entry name" value="HAD-like"/>
    <property type="match status" value="1"/>
</dbReference>
<dbReference type="GO" id="GO:0000287">
    <property type="term" value="F:magnesium ion binding"/>
    <property type="evidence" value="ECO:0007669"/>
    <property type="project" value="TreeGrafter"/>
</dbReference>
<dbReference type="RefSeq" id="WP_183374001.1">
    <property type="nucleotide sequence ID" value="NZ_CBCSFZ010000008.1"/>
</dbReference>
<sequence>MTDRRAVFIDFDGTLADHGVIPPAHIDAIARARAHGHLIFLCTGRPLGMVLPEVEELFDGVVLSAGAYVRMNGEVLLDEAFPPPMAERAVDVLQSEGIGYVAESSSGLHVPADQMEAYTSYIRSVQKDLPKAQPGSIGNGPIDIIRDITPMPTDRTPRITKIAVFGCRRPIAEIAADMSEELNALPNSLDSNDLASGEIHLARIDKADGVRFVADHLGMEMSTTVGIGDGANDEKMLRTAGTGVGIEGSPQYVIDASDWLVPGPSGHGVQLAFEKLGMI</sequence>
<reference evidence="1 2" key="1">
    <citation type="submission" date="2020-08" db="EMBL/GenBank/DDBJ databases">
        <title>Sequencing the genomes of 1000 actinobacteria strains.</title>
        <authorList>
            <person name="Klenk H.-P."/>
        </authorList>
    </citation>
    <scope>NUCLEOTIDE SEQUENCE [LARGE SCALE GENOMIC DNA]</scope>
    <source>
        <strain evidence="1 2">DSM 23040</strain>
    </source>
</reference>
<comment type="caution">
    <text evidence="1">The sequence shown here is derived from an EMBL/GenBank/DDBJ whole genome shotgun (WGS) entry which is preliminary data.</text>
</comment>
<dbReference type="GO" id="GO:0016791">
    <property type="term" value="F:phosphatase activity"/>
    <property type="evidence" value="ECO:0007669"/>
    <property type="project" value="TreeGrafter"/>
</dbReference>
<dbReference type="GO" id="GO:0005829">
    <property type="term" value="C:cytosol"/>
    <property type="evidence" value="ECO:0007669"/>
    <property type="project" value="TreeGrafter"/>
</dbReference>
<dbReference type="AlphaFoldDB" id="A0A839QTR3"/>
<evidence type="ECO:0000313" key="1">
    <source>
        <dbReference type="EMBL" id="MBB3022160.1"/>
    </source>
</evidence>
<protein>
    <recommendedName>
        <fullName evidence="3">Cof-type HAD-IIB family hydrolase</fullName>
    </recommendedName>
</protein>
<keyword evidence="2" id="KW-1185">Reference proteome</keyword>